<reference evidence="1" key="1">
    <citation type="journal article" date="2014" name="Front. Microbiol.">
        <title>High frequency of phylogenetically diverse reductive dehalogenase-homologous genes in deep subseafloor sedimentary metagenomes.</title>
        <authorList>
            <person name="Kawai M."/>
            <person name="Futagami T."/>
            <person name="Toyoda A."/>
            <person name="Takaki Y."/>
            <person name="Nishi S."/>
            <person name="Hori S."/>
            <person name="Arai W."/>
            <person name="Tsubouchi T."/>
            <person name="Morono Y."/>
            <person name="Uchiyama I."/>
            <person name="Ito T."/>
            <person name="Fujiyama A."/>
            <person name="Inagaki F."/>
            <person name="Takami H."/>
        </authorList>
    </citation>
    <scope>NUCLEOTIDE SEQUENCE</scope>
    <source>
        <strain evidence="1">Expedition CK06-06</strain>
    </source>
</reference>
<dbReference type="AlphaFoldDB" id="X1EBF7"/>
<evidence type="ECO:0000313" key="1">
    <source>
        <dbReference type="EMBL" id="GAH05988.1"/>
    </source>
</evidence>
<accession>X1EBF7</accession>
<gene>
    <name evidence="1" type="ORF">S01H4_60729</name>
</gene>
<sequence>MDTVERIKAFAQLYAKPLIDGKHIIDELCSCGHSRFDHLDSFSLGHGACAIVGCPCRQFTWVKWLTK</sequence>
<dbReference type="EMBL" id="BART01035874">
    <property type="protein sequence ID" value="GAH05988.1"/>
    <property type="molecule type" value="Genomic_DNA"/>
</dbReference>
<protein>
    <submittedName>
        <fullName evidence="1">Uncharacterized protein</fullName>
    </submittedName>
</protein>
<proteinExistence type="predicted"/>
<name>X1EBF7_9ZZZZ</name>
<organism evidence="1">
    <name type="scientific">marine sediment metagenome</name>
    <dbReference type="NCBI Taxonomy" id="412755"/>
    <lineage>
        <taxon>unclassified sequences</taxon>
        <taxon>metagenomes</taxon>
        <taxon>ecological metagenomes</taxon>
    </lineage>
</organism>
<comment type="caution">
    <text evidence="1">The sequence shown here is derived from an EMBL/GenBank/DDBJ whole genome shotgun (WGS) entry which is preliminary data.</text>
</comment>